<dbReference type="EC" id="5.4.99.-" evidence="5"/>
<evidence type="ECO:0000259" key="6">
    <source>
        <dbReference type="Pfam" id="PF00849"/>
    </source>
</evidence>
<dbReference type="SUPFAM" id="SSF55120">
    <property type="entry name" value="Pseudouridine synthase"/>
    <property type="match status" value="1"/>
</dbReference>
<dbReference type="Gene3D" id="3.10.290.10">
    <property type="entry name" value="RNA-binding S4 domain"/>
    <property type="match status" value="1"/>
</dbReference>
<dbReference type="Gene3D" id="3.30.2350.10">
    <property type="entry name" value="Pseudouridine synthase"/>
    <property type="match status" value="1"/>
</dbReference>
<accession>A0ABT2RJ65</accession>
<proteinExistence type="inferred from homology"/>
<name>A0ABT2RJ65_9FIRM</name>
<comment type="caution">
    <text evidence="7">The sequence shown here is derived from an EMBL/GenBank/DDBJ whole genome shotgun (WGS) entry which is preliminary data.</text>
</comment>
<dbReference type="PANTHER" id="PTHR21600:SF83">
    <property type="entry name" value="PSEUDOURIDYLATE SYNTHASE RPUSD4, MITOCHONDRIAL"/>
    <property type="match status" value="1"/>
</dbReference>
<dbReference type="PROSITE" id="PS50889">
    <property type="entry name" value="S4"/>
    <property type="match status" value="1"/>
</dbReference>
<organism evidence="7 8">
    <name type="scientific">Dorea acetigenes</name>
    <dbReference type="NCBI Taxonomy" id="2981787"/>
    <lineage>
        <taxon>Bacteria</taxon>
        <taxon>Bacillati</taxon>
        <taxon>Bacillota</taxon>
        <taxon>Clostridia</taxon>
        <taxon>Lachnospirales</taxon>
        <taxon>Lachnospiraceae</taxon>
        <taxon>Dorea</taxon>
    </lineage>
</organism>
<evidence type="ECO:0000256" key="1">
    <source>
        <dbReference type="ARBA" id="ARBA00000073"/>
    </source>
</evidence>
<dbReference type="EMBL" id="JAOQJU010000002">
    <property type="protein sequence ID" value="MCU6685454.1"/>
    <property type="molecule type" value="Genomic_DNA"/>
</dbReference>
<reference evidence="7 8" key="1">
    <citation type="journal article" date="2021" name="ISME Commun">
        <title>Automated analysis of genomic sequences facilitates high-throughput and comprehensive description of bacteria.</title>
        <authorList>
            <person name="Hitch T.C.A."/>
        </authorList>
    </citation>
    <scope>NUCLEOTIDE SEQUENCE [LARGE SCALE GENOMIC DNA]</scope>
    <source>
        <strain evidence="7 8">Sanger_03</strain>
    </source>
</reference>
<dbReference type="Pfam" id="PF00849">
    <property type="entry name" value="PseudoU_synth_2"/>
    <property type="match status" value="1"/>
</dbReference>
<comment type="similarity">
    <text evidence="2 5">Belongs to the pseudouridine synthase RluA family.</text>
</comment>
<dbReference type="NCBIfam" id="TIGR00005">
    <property type="entry name" value="rluA_subfam"/>
    <property type="match status" value="1"/>
</dbReference>
<evidence type="ECO:0000313" key="7">
    <source>
        <dbReference type="EMBL" id="MCU6685454.1"/>
    </source>
</evidence>
<dbReference type="Proteomes" id="UP001652431">
    <property type="component" value="Unassembled WGS sequence"/>
</dbReference>
<keyword evidence="8" id="KW-1185">Reference proteome</keyword>
<comment type="function">
    <text evidence="5">Responsible for synthesis of pseudouridine from uracil.</text>
</comment>
<comment type="catalytic activity">
    <reaction evidence="1 5">
        <text>a uridine in RNA = a pseudouridine in RNA</text>
        <dbReference type="Rhea" id="RHEA:48348"/>
        <dbReference type="Rhea" id="RHEA-COMP:12068"/>
        <dbReference type="Rhea" id="RHEA-COMP:12069"/>
        <dbReference type="ChEBI" id="CHEBI:65314"/>
        <dbReference type="ChEBI" id="CHEBI:65315"/>
    </reaction>
</comment>
<dbReference type="CDD" id="cd02869">
    <property type="entry name" value="PseudoU_synth_RluA_like"/>
    <property type="match status" value="1"/>
</dbReference>
<keyword evidence="4" id="KW-0694">RNA-binding</keyword>
<dbReference type="RefSeq" id="WP_158367868.1">
    <property type="nucleotide sequence ID" value="NZ_JAOQJU010000002.1"/>
</dbReference>
<evidence type="ECO:0000313" key="8">
    <source>
        <dbReference type="Proteomes" id="UP001652431"/>
    </source>
</evidence>
<evidence type="ECO:0000256" key="4">
    <source>
        <dbReference type="PROSITE-ProRule" id="PRU00182"/>
    </source>
</evidence>
<dbReference type="InterPro" id="IPR020103">
    <property type="entry name" value="PsdUridine_synth_cat_dom_sf"/>
</dbReference>
<dbReference type="CDD" id="cd00165">
    <property type="entry name" value="S4"/>
    <property type="match status" value="1"/>
</dbReference>
<dbReference type="InterPro" id="IPR006225">
    <property type="entry name" value="PsdUridine_synth_RluC/D"/>
</dbReference>
<gene>
    <name evidence="7" type="ORF">OCV99_02605</name>
</gene>
<dbReference type="InterPro" id="IPR036986">
    <property type="entry name" value="S4_RNA-bd_sf"/>
</dbReference>
<evidence type="ECO:0000256" key="5">
    <source>
        <dbReference type="RuleBase" id="RU362028"/>
    </source>
</evidence>
<feature type="domain" description="Pseudouridine synthase RsuA/RluA-like" evidence="6">
    <location>
        <begin position="91"/>
        <end position="250"/>
    </location>
</feature>
<protein>
    <recommendedName>
        <fullName evidence="5">Pseudouridine synthase</fullName>
        <ecNumber evidence="5">5.4.99.-</ecNumber>
    </recommendedName>
</protein>
<dbReference type="PANTHER" id="PTHR21600">
    <property type="entry name" value="MITOCHONDRIAL RNA PSEUDOURIDINE SYNTHASE"/>
    <property type="match status" value="1"/>
</dbReference>
<keyword evidence="3 5" id="KW-0413">Isomerase</keyword>
<dbReference type="InterPro" id="IPR006145">
    <property type="entry name" value="PsdUridine_synth_RsuA/RluA"/>
</dbReference>
<evidence type="ECO:0000256" key="2">
    <source>
        <dbReference type="ARBA" id="ARBA00010876"/>
    </source>
</evidence>
<dbReference type="InterPro" id="IPR050188">
    <property type="entry name" value="RluA_PseudoU_synthase"/>
</dbReference>
<evidence type="ECO:0000256" key="3">
    <source>
        <dbReference type="ARBA" id="ARBA00023235"/>
    </source>
</evidence>
<sequence length="329" mass="37271">MQEITIETNEAGQRLDKFLGKYLNEAPKSFYYKMLRKKNIVLNDKKASGNERLSVGDSVKFYLSDETIEKFSSLRIPRAASKLDIIYEDEHVLLINKPAGMLSQKARREDVSLVEHLESYLLSTGALSRESLRAFHPSICNRLDRNTSGIVAAGKTLSGLQEMGELFKTRSLKKYYWCLVKGIVKRERHIKGYLLKDSITNKVTISPKNTKDSLAIETEYKPIARGDGVTLLEVHLITGRTHQIRAHLASIHHPIVGDFKYGEAEINQVYLRKYGVRSQLLHARRMEFPELTGVLGGLSNRIFTAALPEGFYQILKKEGCLLDDSGLQE</sequence>